<sequence length="149" mass="16854">MPAQIDIKEVHWLLDIVQCIDVGVVVLDRQYHVEVWNAFMENHSGLGPDQVQGRSLFELFPDIDRAWLERKVESVVQLGTRAFSLWQQRPYLMRFKSYQPITGQADFMYQNVTVLPLAGQPVEHVCLVIYDMTAAAVAAQAQASPAQPG</sequence>
<dbReference type="SUPFAM" id="SSF55785">
    <property type="entry name" value="PYP-like sensor domain (PAS domain)"/>
    <property type="match status" value="1"/>
</dbReference>
<dbReference type="Gene3D" id="3.30.450.20">
    <property type="entry name" value="PAS domain"/>
    <property type="match status" value="1"/>
</dbReference>
<keyword evidence="1" id="KW-0808">Transferase</keyword>
<proteinExistence type="predicted"/>
<organism evidence="2">
    <name type="scientific">Ectopseudomonas oleovorans</name>
    <name type="common">Pseudomonas oleovorans</name>
    <dbReference type="NCBI Taxonomy" id="301"/>
    <lineage>
        <taxon>Bacteria</taxon>
        <taxon>Pseudomonadati</taxon>
        <taxon>Pseudomonadota</taxon>
        <taxon>Gammaproteobacteria</taxon>
        <taxon>Pseudomonadales</taxon>
        <taxon>Pseudomonadaceae</taxon>
        <taxon>Ectopseudomonas</taxon>
    </lineage>
</organism>
<dbReference type="CDD" id="cd00130">
    <property type="entry name" value="PAS"/>
    <property type="match status" value="1"/>
</dbReference>
<dbReference type="OrthoDB" id="9812260at2"/>
<evidence type="ECO:0000313" key="2">
    <source>
        <dbReference type="EMBL" id="VDN62442.1"/>
    </source>
</evidence>
<dbReference type="EMBL" id="LR130779">
    <property type="protein sequence ID" value="VDN62442.1"/>
    <property type="molecule type" value="Genomic_DNA"/>
</dbReference>
<accession>A0A653B1I9</accession>
<dbReference type="InterPro" id="IPR000014">
    <property type="entry name" value="PAS"/>
</dbReference>
<name>A0A653B1I9_ECTOL</name>
<dbReference type="GO" id="GO:0016301">
    <property type="term" value="F:kinase activity"/>
    <property type="evidence" value="ECO:0007669"/>
    <property type="project" value="UniProtKB-KW"/>
</dbReference>
<dbReference type="Pfam" id="PF08448">
    <property type="entry name" value="PAS_4"/>
    <property type="match status" value="1"/>
</dbReference>
<dbReference type="SMART" id="SM00091">
    <property type="entry name" value="PAS"/>
    <property type="match status" value="1"/>
</dbReference>
<reference evidence="2" key="1">
    <citation type="submission" date="2018-11" db="EMBL/GenBank/DDBJ databases">
        <authorList>
            <consortium name="Genoscope - CEA"/>
            <person name="William W."/>
        </authorList>
    </citation>
    <scope>NUCLEOTIDE SEQUENCE [LARGE SCALE GENOMIC DNA]</scope>
    <source>
        <strain evidence="2">T9AD</strain>
    </source>
</reference>
<protein>
    <submittedName>
        <fullName evidence="2">PAS domain S-box-containing protein</fullName>
    </submittedName>
</protein>
<keyword evidence="1" id="KW-0418">Kinase</keyword>
<evidence type="ECO:0000256" key="1">
    <source>
        <dbReference type="ARBA" id="ARBA00022777"/>
    </source>
</evidence>
<gene>
    <name evidence="2" type="ORF">POT9AD_1455</name>
</gene>
<dbReference type="InterPro" id="IPR035965">
    <property type="entry name" value="PAS-like_dom_sf"/>
</dbReference>
<dbReference type="PROSITE" id="PS50112">
    <property type="entry name" value="PAS"/>
    <property type="match status" value="1"/>
</dbReference>
<dbReference type="AlphaFoldDB" id="A0A653B1I9"/>
<dbReference type="InterPro" id="IPR013656">
    <property type="entry name" value="PAS_4"/>
</dbReference>